<proteinExistence type="predicted"/>
<keyword evidence="4" id="KW-1185">Reference proteome</keyword>
<evidence type="ECO:0000256" key="2">
    <source>
        <dbReference type="SAM" id="SignalP"/>
    </source>
</evidence>
<feature type="signal peptide" evidence="2">
    <location>
        <begin position="1"/>
        <end position="26"/>
    </location>
</feature>
<reference evidence="3 4" key="1">
    <citation type="submission" date="2024-09" db="EMBL/GenBank/DDBJ databases">
        <authorList>
            <person name="Sun Q."/>
            <person name="Mori K."/>
        </authorList>
    </citation>
    <scope>NUCLEOTIDE SEQUENCE [LARGE SCALE GENOMIC DNA]</scope>
    <source>
        <strain evidence="3 4">TBRC 7907</strain>
    </source>
</reference>
<accession>A0ABV6A092</accession>
<feature type="region of interest" description="Disordered" evidence="1">
    <location>
        <begin position="28"/>
        <end position="47"/>
    </location>
</feature>
<protein>
    <submittedName>
        <fullName evidence="3">DUF3558 domain-containing protein</fullName>
    </submittedName>
</protein>
<name>A0ABV6A092_9PSEU</name>
<dbReference type="Proteomes" id="UP001589693">
    <property type="component" value="Unassembled WGS sequence"/>
</dbReference>
<dbReference type="EMBL" id="JBHLZU010000018">
    <property type="protein sequence ID" value="MFB9906075.1"/>
    <property type="molecule type" value="Genomic_DNA"/>
</dbReference>
<feature type="chain" id="PRO_5046397803" evidence="2">
    <location>
        <begin position="27"/>
        <end position="193"/>
    </location>
</feature>
<comment type="caution">
    <text evidence="3">The sequence shown here is derived from an EMBL/GenBank/DDBJ whole genome shotgun (WGS) entry which is preliminary data.</text>
</comment>
<gene>
    <name evidence="3" type="ORF">ACFFQA_19230</name>
</gene>
<keyword evidence="2" id="KW-0732">Signal</keyword>
<sequence>MFDNKVTRTLASAAALAMICTACQQAVGGNASPPQDTPPTVQRPRDLPLDKVDPCQLLTSEQQRTFAIDAPGRPATSTMFENGSVCNYSAWADRSGLSFTLIKNAGIDFFAKKNINAELRDLDIIGFRAREMFTPLASHLDPFCTIVVDVAKGQVLHTMFDKSIDKERLTREQVCAKAKQGAEAAVTTLMAMR</sequence>
<dbReference type="Pfam" id="PF12079">
    <property type="entry name" value="DUF3558"/>
    <property type="match status" value="1"/>
</dbReference>
<organism evidence="3 4">
    <name type="scientific">Allokutzneria oryzae</name>
    <dbReference type="NCBI Taxonomy" id="1378989"/>
    <lineage>
        <taxon>Bacteria</taxon>
        <taxon>Bacillati</taxon>
        <taxon>Actinomycetota</taxon>
        <taxon>Actinomycetes</taxon>
        <taxon>Pseudonocardiales</taxon>
        <taxon>Pseudonocardiaceae</taxon>
        <taxon>Allokutzneria</taxon>
    </lineage>
</organism>
<dbReference type="RefSeq" id="WP_377853776.1">
    <property type="nucleotide sequence ID" value="NZ_JBHLZU010000018.1"/>
</dbReference>
<evidence type="ECO:0000256" key="1">
    <source>
        <dbReference type="SAM" id="MobiDB-lite"/>
    </source>
</evidence>
<evidence type="ECO:0000313" key="4">
    <source>
        <dbReference type="Proteomes" id="UP001589693"/>
    </source>
</evidence>
<evidence type="ECO:0000313" key="3">
    <source>
        <dbReference type="EMBL" id="MFB9906075.1"/>
    </source>
</evidence>
<dbReference type="InterPro" id="IPR024520">
    <property type="entry name" value="DUF3558"/>
</dbReference>